<comment type="caution">
    <text evidence="1">The sequence shown here is derived from an EMBL/GenBank/DDBJ whole genome shotgun (WGS) entry which is preliminary data.</text>
</comment>
<organism evidence="1 2">
    <name type="scientific">Lojkania enalia</name>
    <dbReference type="NCBI Taxonomy" id="147567"/>
    <lineage>
        <taxon>Eukaryota</taxon>
        <taxon>Fungi</taxon>
        <taxon>Dikarya</taxon>
        <taxon>Ascomycota</taxon>
        <taxon>Pezizomycotina</taxon>
        <taxon>Dothideomycetes</taxon>
        <taxon>Pleosporomycetidae</taxon>
        <taxon>Pleosporales</taxon>
        <taxon>Pleosporales incertae sedis</taxon>
        <taxon>Lojkania</taxon>
    </lineage>
</organism>
<dbReference type="GO" id="GO:0030332">
    <property type="term" value="F:cyclin binding"/>
    <property type="evidence" value="ECO:0007669"/>
    <property type="project" value="TreeGrafter"/>
</dbReference>
<sequence length="457" mass="50427">MPPTMLPTSAYEALGLPSDEVRVLTGPNPSAPTATSAASPNVLQAQPAAAGPLGPNESNITLYAELLLHIRTIALFASLHSLHTRETKAKLSADGSSITVTHEGESATTRLPIKVKGSGDAALSLPAKPPSKELTLRLEIGENEGSNFFGAVQAEERKVNIVPWDGSSLNSKRNLEIRCRLCENPVVPCGKIREWRDLPSENWAEMMDFWHCHKPDEHHLHDHTHEETMGKKGYAAGNRLTAVNGVGFIDLVSFLLKEQDCIGIELSTKADSSELESLCCKECRHILGTPDEPADGWRIWKWSIGIKDTVSPSTPSMSTFTVRKWISARFLYLIENTGLRKFHVHPDTPSSPSSSASTPMQGLLLWVFTPDLIFSSSRGRRDPTRAMKVFYQEKNWMSSKDGAQESSSVEEVAFPREFFEELRRGLREGGSLLPVGARWFQGWKVGLLERFDVGEGA</sequence>
<gene>
    <name evidence="1" type="ORF">CC78DRAFT_528227</name>
</gene>
<reference evidence="2" key="1">
    <citation type="journal article" date="2020" name="Stud. Mycol.">
        <title>101 Dothideomycetes genomes: A test case for predicting lifestyles and emergence of pathogens.</title>
        <authorList>
            <person name="Haridas S."/>
            <person name="Albert R."/>
            <person name="Binder M."/>
            <person name="Bloem J."/>
            <person name="LaButti K."/>
            <person name="Salamov A."/>
            <person name="Andreopoulos B."/>
            <person name="Baker S."/>
            <person name="Barry K."/>
            <person name="Bills G."/>
            <person name="Bluhm B."/>
            <person name="Cannon C."/>
            <person name="Castanera R."/>
            <person name="Culley D."/>
            <person name="Daum C."/>
            <person name="Ezra D."/>
            <person name="Gonzalez J."/>
            <person name="Henrissat B."/>
            <person name="Kuo A."/>
            <person name="Liang C."/>
            <person name="Lipzen A."/>
            <person name="Lutzoni F."/>
            <person name="Magnuson J."/>
            <person name="Mondo S."/>
            <person name="Nolan M."/>
            <person name="Ohm R."/>
            <person name="Pangilinan J."/>
            <person name="Park H.-J."/>
            <person name="Ramirez L."/>
            <person name="Alfaro M."/>
            <person name="Sun H."/>
            <person name="Tritt A."/>
            <person name="Yoshinaga Y."/>
            <person name="Zwiers L.-H."/>
            <person name="Turgeon B."/>
            <person name="Goodwin S."/>
            <person name="Spatafora J."/>
            <person name="Crous P."/>
            <person name="Grigoriev I."/>
        </authorList>
    </citation>
    <scope>NUCLEOTIDE SEQUENCE [LARGE SCALE GENOMIC DNA]</scope>
    <source>
        <strain evidence="2">CBS 304.66</strain>
    </source>
</reference>
<keyword evidence="2" id="KW-1185">Reference proteome</keyword>
<dbReference type="GO" id="GO:0005829">
    <property type="term" value="C:cytosol"/>
    <property type="evidence" value="ECO:0007669"/>
    <property type="project" value="TreeGrafter"/>
</dbReference>
<dbReference type="EMBL" id="ML986579">
    <property type="protein sequence ID" value="KAF2270454.1"/>
    <property type="molecule type" value="Genomic_DNA"/>
</dbReference>
<dbReference type="GO" id="GO:0043161">
    <property type="term" value="P:proteasome-mediated ubiquitin-dependent protein catabolic process"/>
    <property type="evidence" value="ECO:0007669"/>
    <property type="project" value="TreeGrafter"/>
</dbReference>
<evidence type="ECO:0000313" key="2">
    <source>
        <dbReference type="Proteomes" id="UP000800093"/>
    </source>
</evidence>
<dbReference type="GO" id="GO:0005634">
    <property type="term" value="C:nucleus"/>
    <property type="evidence" value="ECO:0007669"/>
    <property type="project" value="TreeGrafter"/>
</dbReference>
<proteinExistence type="predicted"/>
<name>A0A9P4NC06_9PLEO</name>
<evidence type="ECO:0008006" key="3">
    <source>
        <dbReference type="Google" id="ProtNLM"/>
    </source>
</evidence>
<dbReference type="GO" id="GO:0006513">
    <property type="term" value="P:protein monoubiquitination"/>
    <property type="evidence" value="ECO:0007669"/>
    <property type="project" value="TreeGrafter"/>
</dbReference>
<protein>
    <recommendedName>
        <fullName evidence="3">Ubiquitin-conjugating enzyme E2-binding protein</fullName>
    </recommendedName>
</protein>
<dbReference type="PANTHER" id="PTHR31531">
    <property type="entry name" value="E3 UBIQUITIN-PROTEIN LIGASE E3D FAMILY MEMBER"/>
    <property type="match status" value="1"/>
</dbReference>
<dbReference type="GO" id="GO:0061630">
    <property type="term" value="F:ubiquitin protein ligase activity"/>
    <property type="evidence" value="ECO:0007669"/>
    <property type="project" value="TreeGrafter"/>
</dbReference>
<evidence type="ECO:0000313" key="1">
    <source>
        <dbReference type="EMBL" id="KAF2270454.1"/>
    </source>
</evidence>
<dbReference type="GO" id="GO:0031624">
    <property type="term" value="F:ubiquitin conjugating enzyme binding"/>
    <property type="evidence" value="ECO:0007669"/>
    <property type="project" value="TreeGrafter"/>
</dbReference>
<dbReference type="AlphaFoldDB" id="A0A9P4NC06"/>
<dbReference type="GO" id="GO:0000151">
    <property type="term" value="C:ubiquitin ligase complex"/>
    <property type="evidence" value="ECO:0007669"/>
    <property type="project" value="TreeGrafter"/>
</dbReference>
<dbReference type="PANTHER" id="PTHR31531:SF2">
    <property type="entry name" value="E3 UBIQUITIN-PROTEIN LIGASE E3D"/>
    <property type="match status" value="1"/>
</dbReference>
<dbReference type="Proteomes" id="UP000800093">
    <property type="component" value="Unassembled WGS sequence"/>
</dbReference>
<dbReference type="InterPro" id="IPR019193">
    <property type="entry name" value="UBQ-conj_enz_E2-bd_prot"/>
</dbReference>
<dbReference type="GO" id="GO:0051865">
    <property type="term" value="P:protein autoubiquitination"/>
    <property type="evidence" value="ECO:0007669"/>
    <property type="project" value="TreeGrafter"/>
</dbReference>
<dbReference type="GO" id="GO:0000209">
    <property type="term" value="P:protein polyubiquitination"/>
    <property type="evidence" value="ECO:0007669"/>
    <property type="project" value="TreeGrafter"/>
</dbReference>
<accession>A0A9P4NC06</accession>
<dbReference type="OrthoDB" id="386949at2759"/>
<dbReference type="Pfam" id="PF09814">
    <property type="entry name" value="HECT_2"/>
    <property type="match status" value="1"/>
</dbReference>